<accession>A0A5C1QMR9</accession>
<dbReference type="PANTHER" id="PTHR42788">
    <property type="entry name" value="TAURINE IMPORT ATP-BINDING PROTEIN-RELATED"/>
    <property type="match status" value="1"/>
</dbReference>
<proteinExistence type="predicted"/>
<evidence type="ECO:0000313" key="6">
    <source>
        <dbReference type="Proteomes" id="UP000324209"/>
    </source>
</evidence>
<gene>
    <name evidence="5" type="ORF">EXM22_07585</name>
</gene>
<dbReference type="GO" id="GO:0005524">
    <property type="term" value="F:ATP binding"/>
    <property type="evidence" value="ECO:0007669"/>
    <property type="project" value="UniProtKB-KW"/>
</dbReference>
<organism evidence="5 6">
    <name type="scientific">Oceanispirochaeta crateris</name>
    <dbReference type="NCBI Taxonomy" id="2518645"/>
    <lineage>
        <taxon>Bacteria</taxon>
        <taxon>Pseudomonadati</taxon>
        <taxon>Spirochaetota</taxon>
        <taxon>Spirochaetia</taxon>
        <taxon>Spirochaetales</taxon>
        <taxon>Spirochaetaceae</taxon>
        <taxon>Oceanispirochaeta</taxon>
    </lineage>
</organism>
<keyword evidence="6" id="KW-1185">Reference proteome</keyword>
<keyword evidence="1" id="KW-0813">Transport</keyword>
<evidence type="ECO:0000259" key="4">
    <source>
        <dbReference type="PROSITE" id="PS50893"/>
    </source>
</evidence>
<dbReference type="SMART" id="SM00382">
    <property type="entry name" value="AAA"/>
    <property type="match status" value="1"/>
</dbReference>
<dbReference type="InterPro" id="IPR003439">
    <property type="entry name" value="ABC_transporter-like_ATP-bd"/>
</dbReference>
<sequence length="234" mass="26396">MIAWKQCAFSYDDLLIMDDFSFSLSESGTTVFLGPSGCGKTTMLNLAAGLLKVHSGRVINSDENLSYLFQKPRLLPWKSVLENICFALPQGMSKGEKLSKCQSLIRMVGLEGFEDYQPSKLSGGMEQRTSIARAFVTERPLLLMDEPFKGLDLKLKMPLIDLLKELIQTRNTTAVLVTHDVREAILMGDRIVFLDGPPLEVIEDIEGLFPLDERNTASKKFYDMEKRLYSLIFK</sequence>
<dbReference type="InterPro" id="IPR050166">
    <property type="entry name" value="ABC_transporter_ATP-bind"/>
</dbReference>
<dbReference type="SUPFAM" id="SSF52540">
    <property type="entry name" value="P-loop containing nucleoside triphosphate hydrolases"/>
    <property type="match status" value="1"/>
</dbReference>
<protein>
    <submittedName>
        <fullName evidence="5">ABC transporter ATP-binding protein</fullName>
    </submittedName>
</protein>
<dbReference type="PANTHER" id="PTHR42788:SF13">
    <property type="entry name" value="ALIPHATIC SULFONATES IMPORT ATP-BINDING PROTEIN SSUB"/>
    <property type="match status" value="1"/>
</dbReference>
<reference evidence="5 6" key="1">
    <citation type="submission" date="2019-02" db="EMBL/GenBank/DDBJ databases">
        <title>Complete Genome Sequence and Methylome Analysis of free living Spirochaetas.</title>
        <authorList>
            <person name="Fomenkov A."/>
            <person name="Dubinina G."/>
            <person name="Leshcheva N."/>
            <person name="Mikheeva N."/>
            <person name="Grabovich M."/>
            <person name="Vincze T."/>
            <person name="Roberts R.J."/>
        </authorList>
    </citation>
    <scope>NUCLEOTIDE SEQUENCE [LARGE SCALE GENOMIC DNA]</scope>
    <source>
        <strain evidence="5 6">K2</strain>
    </source>
</reference>
<dbReference type="KEGG" id="ock:EXM22_07585"/>
<keyword evidence="3 5" id="KW-0067">ATP-binding</keyword>
<dbReference type="EMBL" id="CP036150">
    <property type="protein sequence ID" value="QEN07856.1"/>
    <property type="molecule type" value="Genomic_DNA"/>
</dbReference>
<keyword evidence="2" id="KW-0547">Nucleotide-binding</keyword>
<dbReference type="Pfam" id="PF00005">
    <property type="entry name" value="ABC_tran"/>
    <property type="match status" value="1"/>
</dbReference>
<dbReference type="Proteomes" id="UP000324209">
    <property type="component" value="Chromosome"/>
</dbReference>
<dbReference type="GO" id="GO:0016887">
    <property type="term" value="F:ATP hydrolysis activity"/>
    <property type="evidence" value="ECO:0007669"/>
    <property type="project" value="InterPro"/>
</dbReference>
<dbReference type="InterPro" id="IPR003593">
    <property type="entry name" value="AAA+_ATPase"/>
</dbReference>
<dbReference type="OrthoDB" id="9801958at2"/>
<evidence type="ECO:0000256" key="1">
    <source>
        <dbReference type="ARBA" id="ARBA00022448"/>
    </source>
</evidence>
<feature type="domain" description="ABC transporter" evidence="4">
    <location>
        <begin position="2"/>
        <end position="221"/>
    </location>
</feature>
<dbReference type="Gene3D" id="3.40.50.300">
    <property type="entry name" value="P-loop containing nucleotide triphosphate hydrolases"/>
    <property type="match status" value="1"/>
</dbReference>
<dbReference type="AlphaFoldDB" id="A0A5C1QMR9"/>
<evidence type="ECO:0000256" key="3">
    <source>
        <dbReference type="ARBA" id="ARBA00022840"/>
    </source>
</evidence>
<name>A0A5C1QMR9_9SPIO</name>
<evidence type="ECO:0000256" key="2">
    <source>
        <dbReference type="ARBA" id="ARBA00022741"/>
    </source>
</evidence>
<dbReference type="RefSeq" id="WP_149485936.1">
    <property type="nucleotide sequence ID" value="NZ_CP036150.1"/>
</dbReference>
<evidence type="ECO:0000313" key="5">
    <source>
        <dbReference type="EMBL" id="QEN07856.1"/>
    </source>
</evidence>
<dbReference type="InterPro" id="IPR027417">
    <property type="entry name" value="P-loop_NTPase"/>
</dbReference>
<dbReference type="PROSITE" id="PS50893">
    <property type="entry name" value="ABC_TRANSPORTER_2"/>
    <property type="match status" value="1"/>
</dbReference>